<dbReference type="PROSITE" id="PS50878">
    <property type="entry name" value="RT_POL"/>
    <property type="match status" value="1"/>
</dbReference>
<dbReference type="RefSeq" id="WP_220196912.1">
    <property type="nucleotide sequence ID" value="NZ_BNJF01000003.1"/>
</dbReference>
<feature type="domain" description="Reverse transcriptase" evidence="2">
    <location>
        <begin position="103"/>
        <end position="339"/>
    </location>
</feature>
<dbReference type="EMBL" id="BNJF01000003">
    <property type="protein sequence ID" value="GHO47663.1"/>
    <property type="molecule type" value="Genomic_DNA"/>
</dbReference>
<dbReference type="InterPro" id="IPR051083">
    <property type="entry name" value="GrpII_Intron_Splice-Mob/Def"/>
</dbReference>
<dbReference type="Pfam" id="PF08388">
    <property type="entry name" value="GIIM"/>
    <property type="match status" value="1"/>
</dbReference>
<dbReference type="SMART" id="SM00507">
    <property type="entry name" value="HNHc"/>
    <property type="match status" value="1"/>
</dbReference>
<dbReference type="SUPFAM" id="SSF56672">
    <property type="entry name" value="DNA/RNA polymerases"/>
    <property type="match status" value="1"/>
</dbReference>
<proteinExistence type="predicted"/>
<dbReference type="Pfam" id="PF00078">
    <property type="entry name" value="RVT_1"/>
    <property type="match status" value="1"/>
</dbReference>
<dbReference type="Proteomes" id="UP000612362">
    <property type="component" value="Unassembled WGS sequence"/>
</dbReference>
<evidence type="ECO:0000259" key="2">
    <source>
        <dbReference type="PROSITE" id="PS50878"/>
    </source>
</evidence>
<dbReference type="InterPro" id="IPR000477">
    <property type="entry name" value="RT_dom"/>
</dbReference>
<sequence length="599" mass="68271">MAERKASRIKTSKKANDPESEAWSSIPWRKLEKHCFRIQKRIFRASQQGNQRAVQKLQKLLIKSEAARTLAVRKVTQDNQGKKTAGIDGVKSVKPAQRLDLVKHIHPQQWPEKSPPVRRIHIPKPGKQEKRPLGIPVLSERARQMLVKLALEPEWEAKFEINSYGFRPGRSCHDAIDAIFISIKHKGKFVLDADIAGCFDNINHEELIRKLTTYPQLTQAITTWLKAGAIENEMFVKTEAGTPQGGVISPLLANIALHGLETTITSAYKPKEGIPQVIRYADDFVVLHPTEEGVKKAQTLAIQWLQTIGLELKPSKTKIAHTLKARGGPAGFDFLGFTIRQFPVGKTHTGKNGHGKPLGFKTIIKPEKEKVKRHLRDIQQVVRSLKGAPQEKLIAELNPKIVGWSRYYQTVVSKETYQKCDHLVYQKLRSWAKFRHPHKNTQWRTEKYWKTVGERHWVFGNGELNLKNHRDTVIKRHVKVKGAASPYDGNLVYWSQRIANHSMTKGKLAKLLRKQQGKCRWCELIFREGDLIEIDHIDCNHSNDVLHNLMAIHRHCHDERHARLQKTSINDNDCTTEEPCEVKISSTVLKPSRGGDSSA</sequence>
<dbReference type="Pfam" id="PF13655">
    <property type="entry name" value="RVT_N"/>
    <property type="match status" value="1"/>
</dbReference>
<dbReference type="EMBL" id="BNJF01000004">
    <property type="protein sequence ID" value="GHO48912.1"/>
    <property type="molecule type" value="Genomic_DNA"/>
</dbReference>
<dbReference type="InterPro" id="IPR025960">
    <property type="entry name" value="RVT_N"/>
</dbReference>
<evidence type="ECO:0000313" key="5">
    <source>
        <dbReference type="EMBL" id="GHO50683.1"/>
    </source>
</evidence>
<evidence type="ECO:0000256" key="1">
    <source>
        <dbReference type="SAM" id="MobiDB-lite"/>
    </source>
</evidence>
<feature type="region of interest" description="Disordered" evidence="1">
    <location>
        <begin position="1"/>
        <end position="24"/>
    </location>
</feature>
<dbReference type="InterPro" id="IPR030931">
    <property type="entry name" value="Group_II_RT_mat"/>
</dbReference>
<evidence type="ECO:0000313" key="4">
    <source>
        <dbReference type="EMBL" id="GHO48912.1"/>
    </source>
</evidence>
<keyword evidence="6" id="KW-0695">RNA-directed DNA polymerase</keyword>
<dbReference type="AlphaFoldDB" id="A0A8J3MYG2"/>
<dbReference type="CDD" id="cd00085">
    <property type="entry name" value="HNHc"/>
    <property type="match status" value="1"/>
</dbReference>
<protein>
    <submittedName>
        <fullName evidence="6">Group II intron reverse transcriptase/maturase</fullName>
    </submittedName>
</protein>
<dbReference type="Gene3D" id="1.10.30.50">
    <property type="match status" value="1"/>
</dbReference>
<dbReference type="InterPro" id="IPR003615">
    <property type="entry name" value="HNH_nuc"/>
</dbReference>
<dbReference type="PANTHER" id="PTHR34047:SF10">
    <property type="entry name" value="GROUP II INTRON-ASSOCIATED OPEN READING FRAME"/>
    <property type="match status" value="1"/>
</dbReference>
<feature type="region of interest" description="Disordered" evidence="1">
    <location>
        <begin position="109"/>
        <end position="131"/>
    </location>
</feature>
<comment type="caution">
    <text evidence="6">The sequence shown here is derived from an EMBL/GenBank/DDBJ whole genome shotgun (WGS) entry which is preliminary data.</text>
</comment>
<dbReference type="EMBL" id="BNJF01000011">
    <property type="protein sequence ID" value="GHO51330.1"/>
    <property type="molecule type" value="Genomic_DNA"/>
</dbReference>
<keyword evidence="6" id="KW-0548">Nucleotidyltransferase</keyword>
<accession>A0A8J3MYG2</accession>
<dbReference type="InterPro" id="IPR043502">
    <property type="entry name" value="DNA/RNA_pol_sf"/>
</dbReference>
<gene>
    <name evidence="3" type="ORF">KSX_58260</name>
    <name evidence="4" type="ORF">KSX_70750</name>
    <name evidence="5" type="ORF">KSX_88460</name>
    <name evidence="6" type="ORF">KSX_89360</name>
    <name evidence="7" type="ORF">KSX_94930</name>
</gene>
<evidence type="ECO:0000313" key="8">
    <source>
        <dbReference type="Proteomes" id="UP000612362"/>
    </source>
</evidence>
<reference evidence="6" key="1">
    <citation type="submission" date="2020-10" db="EMBL/GenBank/DDBJ databases">
        <title>Taxonomic study of unclassified bacteria belonging to the class Ktedonobacteria.</title>
        <authorList>
            <person name="Yabe S."/>
            <person name="Wang C.M."/>
            <person name="Zheng Y."/>
            <person name="Sakai Y."/>
            <person name="Cavaletti L."/>
            <person name="Monciardini P."/>
            <person name="Donadio S."/>
        </authorList>
    </citation>
    <scope>NUCLEOTIDE SEQUENCE</scope>
    <source>
        <strain evidence="6">SOSP1-1</strain>
    </source>
</reference>
<evidence type="ECO:0000313" key="7">
    <source>
        <dbReference type="EMBL" id="GHO51330.1"/>
    </source>
</evidence>
<dbReference type="PANTHER" id="PTHR34047">
    <property type="entry name" value="NUCLEAR INTRON MATURASE 1, MITOCHONDRIAL-RELATED"/>
    <property type="match status" value="1"/>
</dbReference>
<dbReference type="InterPro" id="IPR013597">
    <property type="entry name" value="Mat_intron_G2"/>
</dbReference>
<keyword evidence="8" id="KW-1185">Reference proteome</keyword>
<dbReference type="CDD" id="cd01651">
    <property type="entry name" value="RT_G2_intron"/>
    <property type="match status" value="1"/>
</dbReference>
<evidence type="ECO:0000313" key="3">
    <source>
        <dbReference type="EMBL" id="GHO47663.1"/>
    </source>
</evidence>
<dbReference type="GO" id="GO:0003964">
    <property type="term" value="F:RNA-directed DNA polymerase activity"/>
    <property type="evidence" value="ECO:0007669"/>
    <property type="project" value="UniProtKB-KW"/>
</dbReference>
<dbReference type="EMBL" id="BNJF01000009">
    <property type="protein sequence ID" value="GHO50683.1"/>
    <property type="molecule type" value="Genomic_DNA"/>
</dbReference>
<dbReference type="EMBL" id="BNJF01000009">
    <property type="protein sequence ID" value="GHO50773.1"/>
    <property type="molecule type" value="Genomic_DNA"/>
</dbReference>
<name>A0A8J3MYG2_9CHLR</name>
<evidence type="ECO:0000313" key="6">
    <source>
        <dbReference type="EMBL" id="GHO50773.1"/>
    </source>
</evidence>
<organism evidence="6 8">
    <name type="scientific">Ktedonospora formicarum</name>
    <dbReference type="NCBI Taxonomy" id="2778364"/>
    <lineage>
        <taxon>Bacteria</taxon>
        <taxon>Bacillati</taxon>
        <taxon>Chloroflexota</taxon>
        <taxon>Ktedonobacteria</taxon>
        <taxon>Ktedonobacterales</taxon>
        <taxon>Ktedonobacteraceae</taxon>
        <taxon>Ktedonospora</taxon>
    </lineage>
</organism>
<keyword evidence="6" id="KW-0808">Transferase</keyword>
<dbReference type="NCBIfam" id="TIGR04416">
    <property type="entry name" value="group_II_RT_mat"/>
    <property type="match status" value="1"/>
</dbReference>